<keyword evidence="8" id="KW-1185">Reference proteome</keyword>
<dbReference type="PANTHER" id="PTHR11453">
    <property type="entry name" value="ANION EXCHANGE PROTEIN"/>
    <property type="match status" value="1"/>
</dbReference>
<evidence type="ECO:0000256" key="3">
    <source>
        <dbReference type="ARBA" id="ARBA00022989"/>
    </source>
</evidence>
<dbReference type="GO" id="GO:0005886">
    <property type="term" value="C:plasma membrane"/>
    <property type="evidence" value="ECO:0007669"/>
    <property type="project" value="TreeGrafter"/>
</dbReference>
<dbReference type="EMBL" id="CAJNJA010004992">
    <property type="protein sequence ID" value="CAE7182453.1"/>
    <property type="molecule type" value="Genomic_DNA"/>
</dbReference>
<feature type="domain" description="Bicarbonate transporter-like transmembrane" evidence="6">
    <location>
        <begin position="1"/>
        <end position="99"/>
    </location>
</feature>
<dbReference type="GO" id="GO:0050801">
    <property type="term" value="P:monoatomic ion homeostasis"/>
    <property type="evidence" value="ECO:0007669"/>
    <property type="project" value="TreeGrafter"/>
</dbReference>
<dbReference type="InterPro" id="IPR011531">
    <property type="entry name" value="HCO3_transpt-like_TM_dom"/>
</dbReference>
<evidence type="ECO:0000256" key="5">
    <source>
        <dbReference type="SAM" id="MobiDB-lite"/>
    </source>
</evidence>
<evidence type="ECO:0000256" key="2">
    <source>
        <dbReference type="ARBA" id="ARBA00022692"/>
    </source>
</evidence>
<keyword evidence="2" id="KW-0812">Transmembrane</keyword>
<evidence type="ECO:0000256" key="4">
    <source>
        <dbReference type="ARBA" id="ARBA00023136"/>
    </source>
</evidence>
<evidence type="ECO:0000259" key="6">
    <source>
        <dbReference type="Pfam" id="PF00955"/>
    </source>
</evidence>
<evidence type="ECO:0000256" key="1">
    <source>
        <dbReference type="ARBA" id="ARBA00004141"/>
    </source>
</evidence>
<dbReference type="PANTHER" id="PTHR11453:SF47">
    <property type="entry name" value="ANION EXCHANGE PROTEIN"/>
    <property type="match status" value="1"/>
</dbReference>
<gene>
    <name evidence="7" type="primary">SLC4A4</name>
    <name evidence="7" type="ORF">SNEC2469_LOCUS747</name>
</gene>
<dbReference type="GO" id="GO:0006820">
    <property type="term" value="P:monoatomic anion transport"/>
    <property type="evidence" value="ECO:0007669"/>
    <property type="project" value="InterPro"/>
</dbReference>
<comment type="caution">
    <text evidence="7">The sequence shown here is derived from an EMBL/GenBank/DDBJ whole genome shotgun (WGS) entry which is preliminary data.</text>
</comment>
<dbReference type="GO" id="GO:0015701">
    <property type="term" value="P:bicarbonate transport"/>
    <property type="evidence" value="ECO:0007669"/>
    <property type="project" value="TreeGrafter"/>
</dbReference>
<reference evidence="7" key="1">
    <citation type="submission" date="2021-02" db="EMBL/GenBank/DDBJ databases">
        <authorList>
            <person name="Dougan E. K."/>
            <person name="Rhodes N."/>
            <person name="Thang M."/>
            <person name="Chan C."/>
        </authorList>
    </citation>
    <scope>NUCLEOTIDE SEQUENCE</scope>
</reference>
<proteinExistence type="predicted"/>
<dbReference type="GO" id="GO:0005452">
    <property type="term" value="F:solute:inorganic anion antiporter activity"/>
    <property type="evidence" value="ECO:0007669"/>
    <property type="project" value="InterPro"/>
</dbReference>
<keyword evidence="3" id="KW-1133">Transmembrane helix</keyword>
<comment type="subcellular location">
    <subcellularLocation>
        <location evidence="1">Membrane</location>
        <topology evidence="1">Multi-pass membrane protein</topology>
    </subcellularLocation>
</comment>
<evidence type="ECO:0000313" key="8">
    <source>
        <dbReference type="Proteomes" id="UP000601435"/>
    </source>
</evidence>
<sequence>MAPVLKFIPRAVLQGVFFYMGIASLTGNNLFDRMKLWLIWDSSKYPSYHYIQKLPVSRVHLYTFVQFICPAILYGLKEIKETAVVFPFFMASLAIIRKVRRSPDPQPQSPKQHRSPRASACETH</sequence>
<evidence type="ECO:0000313" key="7">
    <source>
        <dbReference type="EMBL" id="CAE7182453.1"/>
    </source>
</evidence>
<dbReference type="AlphaFoldDB" id="A0A812ISF8"/>
<keyword evidence="4" id="KW-0472">Membrane</keyword>
<name>A0A812ISF8_9DINO</name>
<dbReference type="Proteomes" id="UP000601435">
    <property type="component" value="Unassembled WGS sequence"/>
</dbReference>
<organism evidence="7 8">
    <name type="scientific">Symbiodinium necroappetens</name>
    <dbReference type="NCBI Taxonomy" id="1628268"/>
    <lineage>
        <taxon>Eukaryota</taxon>
        <taxon>Sar</taxon>
        <taxon>Alveolata</taxon>
        <taxon>Dinophyceae</taxon>
        <taxon>Suessiales</taxon>
        <taxon>Symbiodiniaceae</taxon>
        <taxon>Symbiodinium</taxon>
    </lineage>
</organism>
<feature type="region of interest" description="Disordered" evidence="5">
    <location>
        <begin position="101"/>
        <end position="124"/>
    </location>
</feature>
<dbReference type="Pfam" id="PF00955">
    <property type="entry name" value="HCO3_cotransp"/>
    <property type="match status" value="1"/>
</dbReference>
<dbReference type="OrthoDB" id="1735926at2759"/>
<protein>
    <submittedName>
        <fullName evidence="7">SLC4A4 protein</fullName>
    </submittedName>
</protein>
<accession>A0A812ISF8</accession>
<dbReference type="InterPro" id="IPR003020">
    <property type="entry name" value="HCO3_transpt_euk"/>
</dbReference>